<dbReference type="AlphaFoldDB" id="C0W1Y4"/>
<comment type="caution">
    <text evidence="2">The sequence shown here is derived from an EMBL/GenBank/DDBJ whole genome shotgun (WGS) entry which is preliminary data.</text>
</comment>
<gene>
    <name evidence="2" type="ORF">HMPREF0044_1424</name>
</gene>
<protein>
    <submittedName>
        <fullName evidence="2">Uncharacterized protein</fullName>
    </submittedName>
</protein>
<evidence type="ECO:0000256" key="1">
    <source>
        <dbReference type="SAM" id="Phobius"/>
    </source>
</evidence>
<dbReference type="InterPro" id="IPR019066">
    <property type="entry name" value="Restrct_endonuc_II_SacI"/>
</dbReference>
<keyword evidence="1" id="KW-0472">Membrane</keyword>
<evidence type="ECO:0000313" key="3">
    <source>
        <dbReference type="Proteomes" id="UP000010301"/>
    </source>
</evidence>
<name>C0W1Y4_9ACTO</name>
<organism evidence="2 3">
    <name type="scientific">Gleimia coleocanis DSM 15436</name>
    <dbReference type="NCBI Taxonomy" id="525245"/>
    <lineage>
        <taxon>Bacteria</taxon>
        <taxon>Bacillati</taxon>
        <taxon>Actinomycetota</taxon>
        <taxon>Actinomycetes</taxon>
        <taxon>Actinomycetales</taxon>
        <taxon>Actinomycetaceae</taxon>
        <taxon>Gleimia</taxon>
    </lineage>
</organism>
<feature type="transmembrane region" description="Helical" evidence="1">
    <location>
        <begin position="53"/>
        <end position="76"/>
    </location>
</feature>
<dbReference type="HOGENOM" id="CLU_2115733_0_0_11"/>
<accession>C0W1Y4</accession>
<proteinExistence type="predicted"/>
<dbReference type="Pfam" id="PF09566">
    <property type="entry name" value="RE_SacI"/>
    <property type="match status" value="1"/>
</dbReference>
<keyword evidence="1" id="KW-0812">Transmembrane</keyword>
<keyword evidence="1" id="KW-1133">Transmembrane helix</keyword>
<dbReference type="EMBL" id="ACFG01000035">
    <property type="protein sequence ID" value="EEH63308.1"/>
    <property type="molecule type" value="Genomic_DNA"/>
</dbReference>
<sequence>MKDKNFSVSDVRHAVKKAQEAQQNSLNFVYGRHSDFDRKAVDDYRKHLMADGFILNVVSVDSFIFVMLTIIADLTLQEIVESMIQIIEECKFSADSKNLVFELSQDIGEEFSKA</sequence>
<evidence type="ECO:0000313" key="2">
    <source>
        <dbReference type="EMBL" id="EEH63308.1"/>
    </source>
</evidence>
<reference evidence="2 3" key="1">
    <citation type="submission" date="2009-01" db="EMBL/GenBank/DDBJ databases">
        <authorList>
            <person name="Qin X."/>
            <person name="Bachman B."/>
            <person name="Battles P."/>
            <person name="Bell A."/>
            <person name="Bess C."/>
            <person name="Bickham C."/>
            <person name="Chaboub L."/>
            <person name="Chen D."/>
            <person name="Coyle M."/>
            <person name="Deiros D.R."/>
            <person name="Dinh H."/>
            <person name="Forbes L."/>
            <person name="Fowler G."/>
            <person name="Francisco L."/>
            <person name="Fu Q."/>
            <person name="Gubbala S."/>
            <person name="Hale W."/>
            <person name="Han Y."/>
            <person name="Hemphill L."/>
            <person name="Highlander S.K."/>
            <person name="Hirani K."/>
            <person name="Hogues M."/>
            <person name="Jackson L."/>
            <person name="Jakkamsetti A."/>
            <person name="Javaid M."/>
            <person name="Jiang H."/>
            <person name="Korchina V."/>
            <person name="Kovar C."/>
            <person name="Lara F."/>
            <person name="Lee S."/>
            <person name="Mata R."/>
            <person name="Mathew T."/>
            <person name="Moen C."/>
            <person name="Morales K."/>
            <person name="Munidasa M."/>
            <person name="Nazareth L."/>
            <person name="Ngo R."/>
            <person name="Nguyen L."/>
            <person name="Okwuonu G."/>
            <person name="Ongeri F."/>
            <person name="Patil S."/>
            <person name="Petrosino J."/>
            <person name="Pham C."/>
            <person name="Pham P."/>
            <person name="Pu L.-L."/>
            <person name="Puazo M."/>
            <person name="Raj R."/>
            <person name="Reid J."/>
            <person name="Rouhana J."/>
            <person name="Saada N."/>
            <person name="Shang Y."/>
            <person name="Simmons D."/>
            <person name="Thornton R."/>
            <person name="Warren J."/>
            <person name="Weissenberger G."/>
            <person name="Zhang J."/>
            <person name="Zhang L."/>
            <person name="Zhou C."/>
            <person name="Zhu D."/>
            <person name="Muzny D."/>
            <person name="Worley K."/>
            <person name="Gibbs R."/>
        </authorList>
    </citation>
    <scope>NUCLEOTIDE SEQUENCE [LARGE SCALE GENOMIC DNA]</scope>
    <source>
        <strain evidence="2 3">DSM 15436</strain>
    </source>
</reference>
<dbReference type="Proteomes" id="UP000010301">
    <property type="component" value="Unassembled WGS sequence"/>
</dbReference>
<keyword evidence="3" id="KW-1185">Reference proteome</keyword>